<dbReference type="GO" id="GO:0000271">
    <property type="term" value="P:polysaccharide biosynthetic process"/>
    <property type="evidence" value="ECO:0007669"/>
    <property type="project" value="InterPro"/>
</dbReference>
<keyword evidence="2 5" id="KW-0812">Transmembrane</keyword>
<dbReference type="Pfam" id="PF04138">
    <property type="entry name" value="GtrA_DPMS_TM"/>
    <property type="match status" value="1"/>
</dbReference>
<feature type="transmembrane region" description="Helical" evidence="5">
    <location>
        <begin position="102"/>
        <end position="122"/>
    </location>
</feature>
<dbReference type="RefSeq" id="WP_116412708.1">
    <property type="nucleotide sequence ID" value="NZ_NBXB01000042.1"/>
</dbReference>
<evidence type="ECO:0000256" key="5">
    <source>
        <dbReference type="SAM" id="Phobius"/>
    </source>
</evidence>
<comment type="subcellular location">
    <subcellularLocation>
        <location evidence="1">Membrane</location>
        <topology evidence="1">Multi-pass membrane protein</topology>
    </subcellularLocation>
</comment>
<dbReference type="AlphaFoldDB" id="A0A3E0VS86"/>
<feature type="domain" description="GtrA/DPMS transmembrane" evidence="6">
    <location>
        <begin position="7"/>
        <end position="128"/>
    </location>
</feature>
<dbReference type="NCBIfam" id="NF037976">
    <property type="entry name" value="gtrA_1"/>
    <property type="match status" value="1"/>
</dbReference>
<evidence type="ECO:0000313" key="8">
    <source>
        <dbReference type="Proteomes" id="UP000256541"/>
    </source>
</evidence>
<proteinExistence type="predicted"/>
<feature type="transmembrane region" description="Helical" evidence="5">
    <location>
        <begin position="73"/>
        <end position="90"/>
    </location>
</feature>
<accession>A0A3E0VS86</accession>
<comment type="caution">
    <text evidence="7">The sequence shown here is derived from an EMBL/GenBank/DDBJ whole genome shotgun (WGS) entry which is preliminary data.</text>
</comment>
<evidence type="ECO:0000256" key="2">
    <source>
        <dbReference type="ARBA" id="ARBA00022692"/>
    </source>
</evidence>
<dbReference type="InterPro" id="IPR007267">
    <property type="entry name" value="GtrA_DPMS_TM"/>
</dbReference>
<evidence type="ECO:0000256" key="1">
    <source>
        <dbReference type="ARBA" id="ARBA00004141"/>
    </source>
</evidence>
<evidence type="ECO:0000313" key="7">
    <source>
        <dbReference type="EMBL" id="RFA12298.1"/>
    </source>
</evidence>
<reference evidence="7 8" key="1">
    <citation type="submission" date="2017-04" db="EMBL/GenBank/DDBJ databases">
        <title>Comparative genome analysis of Subtercola boreus.</title>
        <authorList>
            <person name="Cho Y.-J."/>
            <person name="Cho A."/>
            <person name="Kim O.-S."/>
            <person name="Lee J.-I."/>
        </authorList>
    </citation>
    <scope>NUCLEOTIDE SEQUENCE [LARGE SCALE GENOMIC DNA]</scope>
    <source>
        <strain evidence="7 8">P27479</strain>
    </source>
</reference>
<evidence type="ECO:0000259" key="6">
    <source>
        <dbReference type="Pfam" id="PF04138"/>
    </source>
</evidence>
<keyword evidence="3 5" id="KW-1133">Transmembrane helix</keyword>
<feature type="transmembrane region" description="Helical" evidence="5">
    <location>
        <begin position="31"/>
        <end position="53"/>
    </location>
</feature>
<dbReference type="EMBL" id="NBXB01000042">
    <property type="protein sequence ID" value="RFA12298.1"/>
    <property type="molecule type" value="Genomic_DNA"/>
</dbReference>
<name>A0A3E0VS86_9MICO</name>
<evidence type="ECO:0000256" key="3">
    <source>
        <dbReference type="ARBA" id="ARBA00022989"/>
    </source>
</evidence>
<sequence length="138" mass="15087">MRTGLLYVLFAAISTVTNLGSQFVTQALYTGPFALVASVIVGTGVGVVTKYLLDKRFIFRFEVKSMKHQARTLGLYTVMSGITTLIFWGFEFGALLVFGTDAAKYTGAVIGLAIGYVIKYYLDKNITFRADRAGTESL</sequence>
<protein>
    <recommendedName>
        <fullName evidence="6">GtrA/DPMS transmembrane domain-containing protein</fullName>
    </recommendedName>
</protein>
<organism evidence="7 8">
    <name type="scientific">Subtercola boreus</name>
    <dbReference type="NCBI Taxonomy" id="120213"/>
    <lineage>
        <taxon>Bacteria</taxon>
        <taxon>Bacillati</taxon>
        <taxon>Actinomycetota</taxon>
        <taxon>Actinomycetes</taxon>
        <taxon>Micrococcales</taxon>
        <taxon>Microbacteriaceae</taxon>
        <taxon>Subtercola</taxon>
    </lineage>
</organism>
<dbReference type="Proteomes" id="UP000256541">
    <property type="component" value="Unassembled WGS sequence"/>
</dbReference>
<gene>
    <name evidence="7" type="ORF">B7R22_15945</name>
</gene>
<keyword evidence="4 5" id="KW-0472">Membrane</keyword>
<evidence type="ECO:0000256" key="4">
    <source>
        <dbReference type="ARBA" id="ARBA00023136"/>
    </source>
</evidence>
<dbReference type="OrthoDB" id="565050at2"/>
<dbReference type="GO" id="GO:0016020">
    <property type="term" value="C:membrane"/>
    <property type="evidence" value="ECO:0007669"/>
    <property type="project" value="UniProtKB-SubCell"/>
</dbReference>